<evidence type="ECO:0000313" key="1">
    <source>
        <dbReference type="EMBL" id="SVB53516.1"/>
    </source>
</evidence>
<proteinExistence type="predicted"/>
<reference evidence="1" key="1">
    <citation type="submission" date="2018-05" db="EMBL/GenBank/DDBJ databases">
        <authorList>
            <person name="Lanie J.A."/>
            <person name="Ng W.-L."/>
            <person name="Kazmierczak K.M."/>
            <person name="Andrzejewski T.M."/>
            <person name="Davidsen T.M."/>
            <person name="Wayne K.J."/>
            <person name="Tettelin H."/>
            <person name="Glass J.I."/>
            <person name="Rusch D."/>
            <person name="Podicherti R."/>
            <person name="Tsui H.-C.T."/>
            <person name="Winkler M.E."/>
        </authorList>
    </citation>
    <scope>NUCLEOTIDE SEQUENCE</scope>
</reference>
<accession>A0A382ERT6</accession>
<name>A0A382ERT6_9ZZZZ</name>
<feature type="non-terminal residue" evidence="1">
    <location>
        <position position="197"/>
    </location>
</feature>
<dbReference type="AlphaFoldDB" id="A0A382ERT6"/>
<evidence type="ECO:0008006" key="2">
    <source>
        <dbReference type="Google" id="ProtNLM"/>
    </source>
</evidence>
<organism evidence="1">
    <name type="scientific">marine metagenome</name>
    <dbReference type="NCBI Taxonomy" id="408172"/>
    <lineage>
        <taxon>unclassified sequences</taxon>
        <taxon>metagenomes</taxon>
        <taxon>ecological metagenomes</taxon>
    </lineage>
</organism>
<gene>
    <name evidence="1" type="ORF">METZ01_LOCUS206370</name>
</gene>
<dbReference type="EMBL" id="UINC01046029">
    <property type="protein sequence ID" value="SVB53516.1"/>
    <property type="molecule type" value="Genomic_DNA"/>
</dbReference>
<sequence>MILSASTVTLAYGFEPVTGSRIEVEGVVVNGTPGADKPAGISVALHTNKLDEGVNLVQTFTGSDGSFRFTDVEVINEALYGISVIYKGATYAVGIDLAFVSDPVEIVVYDPTSSDEVISISRASLLFTNADIAARRVSVMEMVTLRNGSDLTYTPGDGPMELLRFGLPVGSDQLVVDTGLEQADWVQVDRGFALLAS</sequence>
<protein>
    <recommendedName>
        <fullName evidence="2">Carboxypeptidase regulatory-like domain-containing protein</fullName>
    </recommendedName>
</protein>